<dbReference type="Proteomes" id="UP000324222">
    <property type="component" value="Unassembled WGS sequence"/>
</dbReference>
<accession>A0A5B7JB39</accession>
<dbReference type="AlphaFoldDB" id="A0A5B7JB39"/>
<proteinExistence type="predicted"/>
<organism evidence="1 2">
    <name type="scientific">Portunus trituberculatus</name>
    <name type="common">Swimming crab</name>
    <name type="synonym">Neptunus trituberculatus</name>
    <dbReference type="NCBI Taxonomy" id="210409"/>
    <lineage>
        <taxon>Eukaryota</taxon>
        <taxon>Metazoa</taxon>
        <taxon>Ecdysozoa</taxon>
        <taxon>Arthropoda</taxon>
        <taxon>Crustacea</taxon>
        <taxon>Multicrustacea</taxon>
        <taxon>Malacostraca</taxon>
        <taxon>Eumalacostraca</taxon>
        <taxon>Eucarida</taxon>
        <taxon>Decapoda</taxon>
        <taxon>Pleocyemata</taxon>
        <taxon>Brachyura</taxon>
        <taxon>Eubrachyura</taxon>
        <taxon>Portunoidea</taxon>
        <taxon>Portunidae</taxon>
        <taxon>Portuninae</taxon>
        <taxon>Portunus</taxon>
    </lineage>
</organism>
<name>A0A5B7JB39_PORTR</name>
<keyword evidence="2" id="KW-1185">Reference proteome</keyword>
<evidence type="ECO:0000313" key="1">
    <source>
        <dbReference type="EMBL" id="MPC91885.1"/>
    </source>
</evidence>
<protein>
    <submittedName>
        <fullName evidence="1">Uncharacterized protein</fullName>
    </submittedName>
</protein>
<comment type="caution">
    <text evidence="1">The sequence shown here is derived from an EMBL/GenBank/DDBJ whole genome shotgun (WGS) entry which is preliminary data.</text>
</comment>
<reference evidence="1 2" key="1">
    <citation type="submission" date="2019-05" db="EMBL/GenBank/DDBJ databases">
        <title>Another draft genome of Portunus trituberculatus and its Hox gene families provides insights of decapod evolution.</title>
        <authorList>
            <person name="Jeong J.-H."/>
            <person name="Song I."/>
            <person name="Kim S."/>
            <person name="Choi T."/>
            <person name="Kim D."/>
            <person name="Ryu S."/>
            <person name="Kim W."/>
        </authorList>
    </citation>
    <scope>NUCLEOTIDE SEQUENCE [LARGE SCALE GENOMIC DNA]</scope>
    <source>
        <tissue evidence="1">Muscle</tissue>
    </source>
</reference>
<evidence type="ECO:0000313" key="2">
    <source>
        <dbReference type="Proteomes" id="UP000324222"/>
    </source>
</evidence>
<dbReference type="EMBL" id="VSRR010089347">
    <property type="protein sequence ID" value="MPC91885.1"/>
    <property type="molecule type" value="Genomic_DNA"/>
</dbReference>
<gene>
    <name evidence="1" type="ORF">E2C01_086947</name>
</gene>
<sequence>MRSIQSSPPTTPCIEGSSHRDRIVAAIASNAHLQFTFRVPDVLFFPHQFQNILYIDTTFSNFFHDVTT</sequence>